<feature type="region of interest" description="Disordered" evidence="2">
    <location>
        <begin position="214"/>
        <end position="235"/>
    </location>
</feature>
<feature type="compositionally biased region" description="Low complexity" evidence="2">
    <location>
        <begin position="745"/>
        <end position="763"/>
    </location>
</feature>
<feature type="compositionally biased region" description="Basic and acidic residues" evidence="2">
    <location>
        <begin position="902"/>
        <end position="912"/>
    </location>
</feature>
<keyword evidence="1" id="KW-0675">Receptor</keyword>
<dbReference type="PANTHER" id="PTHR12582:SF41">
    <property type="entry name" value="UNC5C-LIKE PROTEIN"/>
    <property type="match status" value="1"/>
</dbReference>
<comment type="function">
    <text evidence="1">Receptor for netrin required for axon guidance. Mediates axon repulsion of neuronal growth cones in the developing nervous system upon ligand binding.</text>
</comment>
<feature type="compositionally biased region" description="Basic and acidic residues" evidence="2">
    <location>
        <begin position="700"/>
        <end position="715"/>
    </location>
</feature>
<evidence type="ECO:0000259" key="3">
    <source>
        <dbReference type="PROSITE" id="PS51145"/>
    </source>
</evidence>
<keyword evidence="1" id="KW-0393">Immunoglobulin domain</keyword>
<feature type="compositionally biased region" description="Polar residues" evidence="2">
    <location>
        <begin position="215"/>
        <end position="235"/>
    </location>
</feature>
<dbReference type="GO" id="GO:0005886">
    <property type="term" value="C:plasma membrane"/>
    <property type="evidence" value="ECO:0007669"/>
    <property type="project" value="UniProtKB-SubCell"/>
</dbReference>
<dbReference type="SMART" id="SM00005">
    <property type="entry name" value="DEATH"/>
    <property type="match status" value="1"/>
</dbReference>
<accession>A0A6P4YAQ7</accession>
<evidence type="ECO:0000256" key="1">
    <source>
        <dbReference type="RuleBase" id="RU367033"/>
    </source>
</evidence>
<evidence type="ECO:0000313" key="4">
    <source>
        <dbReference type="Proteomes" id="UP000515135"/>
    </source>
</evidence>
<feature type="compositionally biased region" description="Polar residues" evidence="2">
    <location>
        <begin position="790"/>
        <end position="803"/>
    </location>
</feature>
<feature type="region of interest" description="Disordered" evidence="2">
    <location>
        <begin position="975"/>
        <end position="1004"/>
    </location>
</feature>
<dbReference type="InterPro" id="IPR000488">
    <property type="entry name" value="Death_dom"/>
</dbReference>
<dbReference type="InterPro" id="IPR000906">
    <property type="entry name" value="ZU5_dom"/>
</dbReference>
<evidence type="ECO:0000313" key="5">
    <source>
        <dbReference type="RefSeq" id="XP_019626150.1"/>
    </source>
</evidence>
<feature type="region of interest" description="Disordered" evidence="2">
    <location>
        <begin position="166"/>
        <end position="189"/>
    </location>
</feature>
<dbReference type="Pfam" id="PF00791">
    <property type="entry name" value="ZU5"/>
    <property type="match status" value="1"/>
</dbReference>
<feature type="domain" description="ZU5" evidence="3">
    <location>
        <begin position="273"/>
        <end position="411"/>
    </location>
</feature>
<dbReference type="KEGG" id="bbel:109471296"/>
<dbReference type="Proteomes" id="UP000515135">
    <property type="component" value="Unplaced"/>
</dbReference>
<dbReference type="InterPro" id="IPR011029">
    <property type="entry name" value="DEATH-like_dom_sf"/>
</dbReference>
<keyword evidence="1" id="KW-0217">Developmental protein</keyword>
<dbReference type="Gene3D" id="1.10.533.10">
    <property type="entry name" value="Death Domain, Fas"/>
    <property type="match status" value="1"/>
</dbReference>
<organism evidence="4 5">
    <name type="scientific">Branchiostoma belcheri</name>
    <name type="common">Amphioxus</name>
    <dbReference type="NCBI Taxonomy" id="7741"/>
    <lineage>
        <taxon>Eukaryota</taxon>
        <taxon>Metazoa</taxon>
        <taxon>Chordata</taxon>
        <taxon>Cephalochordata</taxon>
        <taxon>Leptocardii</taxon>
        <taxon>Amphioxiformes</taxon>
        <taxon>Branchiostomatidae</taxon>
        <taxon>Branchiostoma</taxon>
    </lineage>
</organism>
<dbReference type="Gene3D" id="2.60.220.30">
    <property type="match status" value="1"/>
</dbReference>
<comment type="similarity">
    <text evidence="1">Belongs to the unc-5 family.</text>
</comment>
<protein>
    <recommendedName>
        <fullName evidence="1">Netrin receptor UNC5</fullName>
    </recommendedName>
</protein>
<gene>
    <name evidence="5" type="primary">LOC109471296</name>
</gene>
<feature type="compositionally biased region" description="Acidic residues" evidence="2">
    <location>
        <begin position="979"/>
        <end position="992"/>
    </location>
</feature>
<dbReference type="Pfam" id="PF00531">
    <property type="entry name" value="Death"/>
    <property type="match status" value="1"/>
</dbReference>
<name>A0A6P4YAQ7_BRABE</name>
<keyword evidence="4" id="KW-1185">Reference proteome</keyword>
<sequence length="1030" mass="112405">MDDMTPSSPSSVPKIYALPTDSIPTIAHMPPKKSVHFVFVPDRHISDSDSDISLGKAGRSIADGGSSMKSSTFATTSCNDDFTIPTVSQVPLKKSIHFVPDRHMSDSDSDISLVTCKTGSSADSGYCTSASASCITVTVSKMPQWAEESCVKSSSVKLQACSKNPSGMLPRLRGHNHSDPTIPTIAQKPLKRSVHFVPDRHNFCSDSDSDISLGKTGSSSADGGTRTAPASSKLNSNSVTKISQWDLEESCDESSSVSSKSTVATSGCNSVVSFAEALIGKDGGILMLPNAATSLLFSPHSISNQIDITLEILHNPVAFPDLRADETLVSPYVFCGPHGWTFHKPVLLTFPHCGMSDNDDLTLLVSETSSQQAPDWTEVSSATPGIEYFVRDSECLVYTSHFTGFSFKSKGPKQVRLLAFSSLSDNLYRLRVYCINDTKDVVDRIKKEEQEFGFKQTDRGVSMTFLNNKKDLHLKAHLETPGWKFLNSSQELVISYESVRGKRDGNVLFNLQAEPESDKDTSIISLRIHALQEGNTDSPTYIVAEKVHVGWCDHKGACNCKTPSHLQVQRVHTDITDQPKVSFKNSQGSHRNLTIPHKLRTELCIKLDPKKACGKDWRSLASELGLDERIEFFDSKESPTELVLQEFEMSGKTLKDLTAILTGIERPDTAYLVQEHLQTTSCDLPSPFNDSGVGSPDTDASERDGTPSPGSDKKFFPNSLFRAEERTSPKYMHRGESVPSHDLYNSSANTETSERSTTTSSTSDQKFFPNGPSLAEERNSPQYMHRGESVPSNGLYNSSANTEASERDSTFSPAFDQMSLDLPNSHSRAGEQNSSQHMHCGESVPSHELYNSSANTGASERSTTTSGTSDQKFFPNGPSLADERNSSQYMPCGESVPSNELYDSHADTEASERSSPTAFFLKGPSGPERNCLPYLQCGQSVSSHGINDSYQSATEPKLIQENEVESSMQGLVLNSTASDSDETGNVEVEEVNDSNSEMSQDDQKCTEVMVVSIPGREVEHFAEGRRETAV</sequence>
<dbReference type="SMART" id="SM00218">
    <property type="entry name" value="ZU5"/>
    <property type="match status" value="1"/>
</dbReference>
<dbReference type="InterPro" id="IPR037936">
    <property type="entry name" value="UNC5A-D"/>
</dbReference>
<dbReference type="PANTHER" id="PTHR12582">
    <property type="entry name" value="NETRIN RECEPTOR UNC5"/>
    <property type="match status" value="1"/>
</dbReference>
<dbReference type="AlphaFoldDB" id="A0A6P4YAQ7"/>
<comment type="subcellular location">
    <subcellularLocation>
        <location evidence="1">Cell membrane</location>
        <topology evidence="1">Single-pass type I membrane protein</topology>
    </subcellularLocation>
</comment>
<feature type="region of interest" description="Disordered" evidence="2">
    <location>
        <begin position="681"/>
        <end position="922"/>
    </location>
</feature>
<proteinExistence type="inferred from homology"/>
<dbReference type="PROSITE" id="PS51145">
    <property type="entry name" value="ZU5"/>
    <property type="match status" value="1"/>
</dbReference>
<dbReference type="GO" id="GO:0005042">
    <property type="term" value="F:netrin receptor activity"/>
    <property type="evidence" value="ECO:0007669"/>
    <property type="project" value="UniProtKB-UniRule"/>
</dbReference>
<feature type="compositionally biased region" description="Polar residues" evidence="2">
    <location>
        <begin position="822"/>
        <end position="837"/>
    </location>
</feature>
<reference evidence="5" key="1">
    <citation type="submission" date="2025-08" db="UniProtKB">
        <authorList>
            <consortium name="RefSeq"/>
        </authorList>
    </citation>
    <scope>IDENTIFICATION</scope>
    <source>
        <tissue evidence="5">Gonad</tissue>
    </source>
</reference>
<evidence type="ECO:0000256" key="2">
    <source>
        <dbReference type="SAM" id="MobiDB-lite"/>
    </source>
</evidence>
<dbReference type="OrthoDB" id="5973910at2759"/>
<dbReference type="SUPFAM" id="SSF47986">
    <property type="entry name" value="DEATH domain"/>
    <property type="match status" value="1"/>
</dbReference>
<dbReference type="GeneID" id="109471296"/>
<dbReference type="RefSeq" id="XP_019626150.1">
    <property type="nucleotide sequence ID" value="XM_019770591.1"/>
</dbReference>
<feature type="compositionally biased region" description="Polar residues" evidence="2">
    <location>
        <begin position="849"/>
        <end position="871"/>
    </location>
</feature>
<feature type="compositionally biased region" description="Basic and acidic residues" evidence="2">
    <location>
        <begin position="722"/>
        <end position="736"/>
    </location>
</feature>